<dbReference type="GO" id="GO:0055052">
    <property type="term" value="C:ATP-binding cassette (ABC) transporter complex, substrate-binding subunit-containing"/>
    <property type="evidence" value="ECO:0007669"/>
    <property type="project" value="TreeGrafter"/>
</dbReference>
<dbReference type="Gene3D" id="3.40.190.10">
    <property type="entry name" value="Periplasmic binding protein-like II"/>
    <property type="match status" value="2"/>
</dbReference>
<reference evidence="4" key="1">
    <citation type="submission" date="2020-05" db="EMBL/GenBank/DDBJ databases">
        <authorList>
            <person name="Chiriac C."/>
            <person name="Salcher M."/>
            <person name="Ghai R."/>
            <person name="Kavagutti S V."/>
        </authorList>
    </citation>
    <scope>NUCLEOTIDE SEQUENCE</scope>
</reference>
<organism evidence="4">
    <name type="scientific">freshwater metagenome</name>
    <dbReference type="NCBI Taxonomy" id="449393"/>
    <lineage>
        <taxon>unclassified sequences</taxon>
        <taxon>metagenomes</taxon>
        <taxon>ecological metagenomes</taxon>
    </lineage>
</organism>
<dbReference type="PANTHER" id="PTHR30061:SF50">
    <property type="entry name" value="MALTOSE_MALTODEXTRIN-BINDING PERIPLASMIC PROTEIN"/>
    <property type="match status" value="1"/>
</dbReference>
<dbReference type="GO" id="GO:0042956">
    <property type="term" value="P:maltodextrin transmembrane transport"/>
    <property type="evidence" value="ECO:0007669"/>
    <property type="project" value="TreeGrafter"/>
</dbReference>
<keyword evidence="3" id="KW-0732">Signal</keyword>
<dbReference type="GO" id="GO:0015768">
    <property type="term" value="P:maltose transport"/>
    <property type="evidence" value="ECO:0007669"/>
    <property type="project" value="TreeGrafter"/>
</dbReference>
<dbReference type="AlphaFoldDB" id="A0A6J6HT74"/>
<evidence type="ECO:0000256" key="2">
    <source>
        <dbReference type="ARBA" id="ARBA00022448"/>
    </source>
</evidence>
<comment type="similarity">
    <text evidence="1">Belongs to the bacterial solute-binding protein 1 family.</text>
</comment>
<dbReference type="SUPFAM" id="SSF53850">
    <property type="entry name" value="Periplasmic binding protein-like II"/>
    <property type="match status" value="1"/>
</dbReference>
<protein>
    <submittedName>
        <fullName evidence="4">Unannotated protein</fullName>
    </submittedName>
</protein>
<evidence type="ECO:0000256" key="1">
    <source>
        <dbReference type="ARBA" id="ARBA00008520"/>
    </source>
</evidence>
<dbReference type="Pfam" id="PF13416">
    <property type="entry name" value="SBP_bac_8"/>
    <property type="match status" value="1"/>
</dbReference>
<sequence>MRKRNLVAAAVLTATSILLSGIVAAPAVAADSDKLIVWADDERGKQLKPVLDGKLYGGKTLEVVTFSSKTTLDAALQAATASNGPDIAFTPVGEAIIAAKSGKALPFVLSAASAANLPVAAVQYGQYKGRQYGLPLDIDSVAMIWNTKFGAAPKSLAEFATRFAKAKADGKANYGACTSDGGWNSVNFISALGGYSLGMNANGTPNVKDVGINNPTFISNLKKYALAANGKSNGLLKVDYWETCSVDWLAGKAMAIVTGSWRIPATDAAKIKYTIQPFPTLDGTGSVKAVAGWGGAYITSYAKANGKESAAKAFMNFMASPAGSTLYAATVQRPSPNSKVAANQSKLLKGFAQSMAKTSVPFYATLYNNNAGGAAWGPLMDDAWTKVLVQGQDPKTVFDKAAVVLKKNFAAGAKG</sequence>
<name>A0A6J6HT74_9ZZZZ</name>
<keyword evidence="2" id="KW-0813">Transport</keyword>
<evidence type="ECO:0000256" key="3">
    <source>
        <dbReference type="ARBA" id="ARBA00022729"/>
    </source>
</evidence>
<dbReference type="InterPro" id="IPR006059">
    <property type="entry name" value="SBP"/>
</dbReference>
<gene>
    <name evidence="4" type="ORF">UFOPK1931_00070</name>
</gene>
<evidence type="ECO:0000313" key="4">
    <source>
        <dbReference type="EMBL" id="CAB4614294.1"/>
    </source>
</evidence>
<dbReference type="GO" id="GO:1901982">
    <property type="term" value="F:maltose binding"/>
    <property type="evidence" value="ECO:0007669"/>
    <property type="project" value="TreeGrafter"/>
</dbReference>
<dbReference type="EMBL" id="CAEZVE010000005">
    <property type="protein sequence ID" value="CAB4614294.1"/>
    <property type="molecule type" value="Genomic_DNA"/>
</dbReference>
<dbReference type="PANTHER" id="PTHR30061">
    <property type="entry name" value="MALTOSE-BINDING PERIPLASMIC PROTEIN"/>
    <property type="match status" value="1"/>
</dbReference>
<proteinExistence type="inferred from homology"/>
<accession>A0A6J6HT74</accession>